<evidence type="ECO:0000313" key="2">
    <source>
        <dbReference type="EMBL" id="MBC8602978.1"/>
    </source>
</evidence>
<protein>
    <submittedName>
        <fullName evidence="2">DUF4114 domain-containing protein</fullName>
    </submittedName>
</protein>
<dbReference type="EMBL" id="JACRTI010000042">
    <property type="protein sequence ID" value="MBC8602978.1"/>
    <property type="molecule type" value="Genomic_DNA"/>
</dbReference>
<dbReference type="Pfam" id="PF13448">
    <property type="entry name" value="DUF4114"/>
    <property type="match status" value="1"/>
</dbReference>
<dbReference type="InterPro" id="IPR025193">
    <property type="entry name" value="DUF4114"/>
</dbReference>
<feature type="domain" description="DUF4114" evidence="1">
    <location>
        <begin position="292"/>
        <end position="375"/>
    </location>
</feature>
<comment type="caution">
    <text evidence="2">The sequence shown here is derived from an EMBL/GenBank/DDBJ whole genome shotgun (WGS) entry which is preliminary data.</text>
</comment>
<sequence length="579" mass="65007">MNTKCILQNSLWNLVLLLLVSCSDTDLKEIGTGDSYGRQNAIAEIGAQPVMFNLKYDVPDGYRVSFEVYGENPLETQGGLLVKKSNLSPIFTGITNGRGEYMLSRLLPEQAGDLYVYSSYIGVPSLLYGRIANGTADFKEVEQSRDDAETKALLGWSDNFPYLKLGGWNSLGKPDYITKKEDVSSSILKAINQAFPEWKSAAPEYRKRTDIYVQKDAQIWVSMLHSGSLFDNVLGYFSYKGDIKDVDPASIKEIIAFPRASIVRLLSSGLKAGEAVQLKYYNPETGQLENTFPQGTSIGWVLRSDGYNLLNRTISDGKFRFYSYPEWNPESGNKSHTVLFKKDNFVVVGFEDLPNERINLLKGDGDCNDLMFHVSSYPADAITYDIPEIPDGSGATEETEDVDAIQQLSEVMDLPSDDPDFWNDLWIASKSTLNWNVSDQENLDSYGSIVGLKEELIVANSRTMNSLIVEQPVNAASSRIFVKTTIRRTKTATTEKKRIFVKTTVRGMTVEVEMEVDAYAMSIRKNTANEEILRKILSLRNKIDANEPIRITVEMEFDPIPWEQFEDLVPGPYSPHIVE</sequence>
<dbReference type="RefSeq" id="WP_158543392.1">
    <property type="nucleotide sequence ID" value="NZ_JACRTI010000042.1"/>
</dbReference>
<dbReference type="PROSITE" id="PS51257">
    <property type="entry name" value="PROKAR_LIPOPROTEIN"/>
    <property type="match status" value="1"/>
</dbReference>
<keyword evidence="3" id="KW-1185">Reference proteome</keyword>
<proteinExistence type="predicted"/>
<organism evidence="2 3">
    <name type="scientific">Parabacteroides acidifaciens</name>
    <dbReference type="NCBI Taxonomy" id="2290935"/>
    <lineage>
        <taxon>Bacteria</taxon>
        <taxon>Pseudomonadati</taxon>
        <taxon>Bacteroidota</taxon>
        <taxon>Bacteroidia</taxon>
        <taxon>Bacteroidales</taxon>
        <taxon>Tannerellaceae</taxon>
        <taxon>Parabacteroides</taxon>
    </lineage>
</organism>
<dbReference type="Proteomes" id="UP000629596">
    <property type="component" value="Unassembled WGS sequence"/>
</dbReference>
<gene>
    <name evidence="2" type="ORF">H8784_14780</name>
</gene>
<reference evidence="2 3" key="1">
    <citation type="submission" date="2020-08" db="EMBL/GenBank/DDBJ databases">
        <title>Genome public.</title>
        <authorList>
            <person name="Liu C."/>
            <person name="Sun Q."/>
        </authorList>
    </citation>
    <scope>NUCLEOTIDE SEQUENCE [LARGE SCALE GENOMIC DNA]</scope>
    <source>
        <strain evidence="2 3">426_9</strain>
    </source>
</reference>
<name>A0ABR7P3N7_9BACT</name>
<evidence type="ECO:0000259" key="1">
    <source>
        <dbReference type="Pfam" id="PF13448"/>
    </source>
</evidence>
<evidence type="ECO:0000313" key="3">
    <source>
        <dbReference type="Proteomes" id="UP000629596"/>
    </source>
</evidence>
<accession>A0ABR7P3N7</accession>